<dbReference type="CDD" id="cd11642">
    <property type="entry name" value="SUMT"/>
    <property type="match status" value="1"/>
</dbReference>
<evidence type="ECO:0000259" key="17">
    <source>
        <dbReference type="Pfam" id="PF10414"/>
    </source>
</evidence>
<proteinExistence type="inferred from homology"/>
<keyword evidence="20" id="KW-1185">Reference proteome</keyword>
<dbReference type="EMBL" id="FTOA01000001">
    <property type="protein sequence ID" value="SIS39915.1"/>
    <property type="molecule type" value="Genomic_DNA"/>
</dbReference>
<dbReference type="GO" id="GO:0043115">
    <property type="term" value="F:precorrin-2 dehydrogenase activity"/>
    <property type="evidence" value="ECO:0007669"/>
    <property type="project" value="UniProtKB-EC"/>
</dbReference>
<comment type="pathway">
    <text evidence="1">Porphyrin-containing compound metabolism; siroheme biosynthesis; sirohydrochlorin from precorrin-2: step 1/1.</text>
</comment>
<dbReference type="UniPathway" id="UPA00262">
    <property type="reaction ID" value="UER00211"/>
</dbReference>
<keyword evidence="11" id="KW-0511">Multifunctional enzyme</keyword>
<dbReference type="SUPFAM" id="SSF53790">
    <property type="entry name" value="Tetrapyrrole methylase"/>
    <property type="match status" value="1"/>
</dbReference>
<dbReference type="Gene3D" id="1.10.8.210">
    <property type="entry name" value="Sirohaem synthase, dimerisation domain"/>
    <property type="match status" value="1"/>
</dbReference>
<dbReference type="Gene3D" id="3.40.50.720">
    <property type="entry name" value="NAD(P)-binding Rossmann-like Domain"/>
    <property type="match status" value="1"/>
</dbReference>
<evidence type="ECO:0000256" key="8">
    <source>
        <dbReference type="ARBA" id="ARBA00023027"/>
    </source>
</evidence>
<dbReference type="GO" id="GO:0032259">
    <property type="term" value="P:methylation"/>
    <property type="evidence" value="ECO:0007669"/>
    <property type="project" value="UniProtKB-KW"/>
</dbReference>
<dbReference type="OrthoDB" id="9815856at2"/>
<keyword evidence="10" id="KW-0627">Porphyrin biosynthesis</keyword>
<dbReference type="GO" id="GO:0019354">
    <property type="term" value="P:siroheme biosynthetic process"/>
    <property type="evidence" value="ECO:0007669"/>
    <property type="project" value="UniProtKB-UniPathway"/>
</dbReference>
<keyword evidence="6" id="KW-0949">S-adenosyl-L-methionine</keyword>
<dbReference type="InterPro" id="IPR003043">
    <property type="entry name" value="Uropor_MeTrfase_CS"/>
</dbReference>
<evidence type="ECO:0000259" key="18">
    <source>
        <dbReference type="Pfam" id="PF14824"/>
    </source>
</evidence>
<dbReference type="Pfam" id="PF10414">
    <property type="entry name" value="CysG_dimeriser"/>
    <property type="match status" value="1"/>
</dbReference>
<dbReference type="InterPro" id="IPR028281">
    <property type="entry name" value="Sirohaem_synthase_central"/>
</dbReference>
<dbReference type="InterPro" id="IPR050161">
    <property type="entry name" value="Siro_Cobalamin_biosynth"/>
</dbReference>
<evidence type="ECO:0000259" key="16">
    <source>
        <dbReference type="Pfam" id="PF00590"/>
    </source>
</evidence>
<protein>
    <submittedName>
        <fullName evidence="19">Uroporphyrinogen-III C-methyltransferase /precorrin-2 dehydrogenase</fullName>
    </submittedName>
</protein>
<keyword evidence="4 15" id="KW-0489">Methyltransferase</keyword>
<evidence type="ECO:0000313" key="20">
    <source>
        <dbReference type="Proteomes" id="UP000185678"/>
    </source>
</evidence>
<dbReference type="GO" id="GO:0009236">
    <property type="term" value="P:cobalamin biosynthetic process"/>
    <property type="evidence" value="ECO:0007669"/>
    <property type="project" value="UniProtKB-KW"/>
</dbReference>
<evidence type="ECO:0000256" key="9">
    <source>
        <dbReference type="ARBA" id="ARBA00023239"/>
    </source>
</evidence>
<dbReference type="Gene3D" id="3.30.160.110">
    <property type="entry name" value="Siroheme synthase, domain 2"/>
    <property type="match status" value="1"/>
</dbReference>
<evidence type="ECO:0000256" key="7">
    <source>
        <dbReference type="ARBA" id="ARBA00023002"/>
    </source>
</evidence>
<dbReference type="PANTHER" id="PTHR45790:SF3">
    <property type="entry name" value="S-ADENOSYL-L-METHIONINE-DEPENDENT UROPORPHYRINOGEN III METHYLTRANSFERASE, CHLOROPLASTIC"/>
    <property type="match status" value="1"/>
</dbReference>
<feature type="active site" description="Proton donor" evidence="14">
    <location>
        <position position="288"/>
    </location>
</feature>
<evidence type="ECO:0000256" key="1">
    <source>
        <dbReference type="ARBA" id="ARBA00005010"/>
    </source>
</evidence>
<comment type="pathway">
    <text evidence="12">Porphyrin-containing compound metabolism; siroheme biosynthesis; precorrin-2 from uroporphyrinogen III: step 1/1.</text>
</comment>
<dbReference type="NCBIfam" id="NF004790">
    <property type="entry name" value="PRK06136.1"/>
    <property type="match status" value="1"/>
</dbReference>
<evidence type="ECO:0000256" key="4">
    <source>
        <dbReference type="ARBA" id="ARBA00022603"/>
    </source>
</evidence>
<dbReference type="NCBIfam" id="TIGR01469">
    <property type="entry name" value="cobA_cysG_Cterm"/>
    <property type="match status" value="1"/>
</dbReference>
<dbReference type="Pfam" id="PF13241">
    <property type="entry name" value="NAD_binding_7"/>
    <property type="match status" value="1"/>
</dbReference>
<dbReference type="GO" id="GO:0051287">
    <property type="term" value="F:NAD binding"/>
    <property type="evidence" value="ECO:0007669"/>
    <property type="project" value="InterPro"/>
</dbReference>
<dbReference type="GO" id="GO:0051266">
    <property type="term" value="F:sirohydrochlorin ferrochelatase activity"/>
    <property type="evidence" value="ECO:0007669"/>
    <property type="project" value="InterPro"/>
</dbReference>
<dbReference type="Proteomes" id="UP000185678">
    <property type="component" value="Unassembled WGS sequence"/>
</dbReference>
<dbReference type="GO" id="GO:0004851">
    <property type="term" value="F:uroporphyrin-III C-methyltransferase activity"/>
    <property type="evidence" value="ECO:0007669"/>
    <property type="project" value="InterPro"/>
</dbReference>
<dbReference type="RefSeq" id="WP_076398620.1">
    <property type="nucleotide sequence ID" value="NZ_FTOA01000001.1"/>
</dbReference>
<dbReference type="InterPro" id="IPR014777">
    <property type="entry name" value="4pyrrole_Mease_sub1"/>
</dbReference>
<feature type="domain" description="Siroheme synthase central" evidence="18">
    <location>
        <begin position="133"/>
        <end position="159"/>
    </location>
</feature>
<dbReference type="PROSITE" id="PS00839">
    <property type="entry name" value="SUMT_1"/>
    <property type="match status" value="1"/>
</dbReference>
<keyword evidence="5 15" id="KW-0808">Transferase</keyword>
<dbReference type="PIRSF" id="PIRSF036426">
    <property type="entry name" value="Sirohaem_synth"/>
    <property type="match status" value="1"/>
</dbReference>
<feature type="active site" description="Proton acceptor" evidence="14">
    <location>
        <position position="266"/>
    </location>
</feature>
<dbReference type="Gene3D" id="3.30.950.10">
    <property type="entry name" value="Methyltransferase, Cobalt-precorrin-4 Transmethylase, Domain 2"/>
    <property type="match status" value="1"/>
</dbReference>
<dbReference type="InterPro" id="IPR006367">
    <property type="entry name" value="Sirohaem_synthase_N"/>
</dbReference>
<evidence type="ECO:0000256" key="11">
    <source>
        <dbReference type="ARBA" id="ARBA00023268"/>
    </source>
</evidence>
<dbReference type="SUPFAM" id="SSF51735">
    <property type="entry name" value="NAD(P)-binding Rossmann-fold domains"/>
    <property type="match status" value="1"/>
</dbReference>
<comment type="similarity">
    <text evidence="2 15">Belongs to the precorrin methyltransferase family.</text>
</comment>
<dbReference type="Gene3D" id="3.40.1010.10">
    <property type="entry name" value="Cobalt-precorrin-4 Transmethylase, Domain 1"/>
    <property type="match status" value="1"/>
</dbReference>
<dbReference type="PANTHER" id="PTHR45790">
    <property type="entry name" value="SIROHEME SYNTHASE-RELATED"/>
    <property type="match status" value="1"/>
</dbReference>
<evidence type="ECO:0000256" key="14">
    <source>
        <dbReference type="PIRSR" id="PIRSR036426-1"/>
    </source>
</evidence>
<evidence type="ECO:0000256" key="6">
    <source>
        <dbReference type="ARBA" id="ARBA00022691"/>
    </source>
</evidence>
<keyword evidence="7" id="KW-0560">Oxidoreductase</keyword>
<dbReference type="InterPro" id="IPR036291">
    <property type="entry name" value="NAD(P)-bd_dom_sf"/>
</dbReference>
<reference evidence="19 20" key="1">
    <citation type="submission" date="2017-01" db="EMBL/GenBank/DDBJ databases">
        <authorList>
            <person name="Mah S.A."/>
            <person name="Swanson W.J."/>
            <person name="Moy G.W."/>
            <person name="Vacquier V.D."/>
        </authorList>
    </citation>
    <scope>NUCLEOTIDE SEQUENCE [LARGE SCALE GENOMIC DNA]</scope>
    <source>
        <strain evidence="19 20">DSM 11589</strain>
    </source>
</reference>
<dbReference type="AlphaFoldDB" id="A0A1N7IS32"/>
<dbReference type="InterPro" id="IPR006366">
    <property type="entry name" value="CobA/CysG_C"/>
</dbReference>
<evidence type="ECO:0000256" key="15">
    <source>
        <dbReference type="RuleBase" id="RU003960"/>
    </source>
</evidence>
<dbReference type="SUPFAM" id="SSF75615">
    <property type="entry name" value="Siroheme synthase middle domains-like"/>
    <property type="match status" value="1"/>
</dbReference>
<evidence type="ECO:0000256" key="10">
    <source>
        <dbReference type="ARBA" id="ARBA00023244"/>
    </source>
</evidence>
<accession>A0A1N7IS32</accession>
<comment type="catalytic activity">
    <reaction evidence="13">
        <text>precorrin-2 + NAD(+) = sirohydrochlorin + NADH + 2 H(+)</text>
        <dbReference type="Rhea" id="RHEA:15613"/>
        <dbReference type="ChEBI" id="CHEBI:15378"/>
        <dbReference type="ChEBI" id="CHEBI:57540"/>
        <dbReference type="ChEBI" id="CHEBI:57945"/>
        <dbReference type="ChEBI" id="CHEBI:58351"/>
        <dbReference type="ChEBI" id="CHEBI:58827"/>
        <dbReference type="EC" id="1.3.1.76"/>
    </reaction>
</comment>
<dbReference type="InterPro" id="IPR019478">
    <property type="entry name" value="Sirohaem_synthase_dimer_dom"/>
</dbReference>
<evidence type="ECO:0000256" key="3">
    <source>
        <dbReference type="ARBA" id="ARBA00022573"/>
    </source>
</evidence>
<evidence type="ECO:0000256" key="2">
    <source>
        <dbReference type="ARBA" id="ARBA00005879"/>
    </source>
</evidence>
<feature type="domain" description="Tetrapyrrole methylase" evidence="16">
    <location>
        <begin position="236"/>
        <end position="447"/>
    </location>
</feature>
<keyword evidence="3" id="KW-0169">Cobalamin biosynthesis</keyword>
<dbReference type="InterPro" id="IPR012409">
    <property type="entry name" value="Sirohaem_synth"/>
</dbReference>
<dbReference type="STRING" id="80876.SAMN05421779_101549"/>
<dbReference type="InterPro" id="IPR000878">
    <property type="entry name" value="4pyrrol_Mease"/>
</dbReference>
<dbReference type="Pfam" id="PF00590">
    <property type="entry name" value="TP_methylase"/>
    <property type="match status" value="1"/>
</dbReference>
<evidence type="ECO:0000313" key="19">
    <source>
        <dbReference type="EMBL" id="SIS39915.1"/>
    </source>
</evidence>
<evidence type="ECO:0000256" key="13">
    <source>
        <dbReference type="ARBA" id="ARBA00047561"/>
    </source>
</evidence>
<dbReference type="InterPro" id="IPR037115">
    <property type="entry name" value="Sirohaem_synt_dimer_dom_sf"/>
</dbReference>
<organism evidence="19 20">
    <name type="scientific">Insolitispirillum peregrinum</name>
    <dbReference type="NCBI Taxonomy" id="80876"/>
    <lineage>
        <taxon>Bacteria</taxon>
        <taxon>Pseudomonadati</taxon>
        <taxon>Pseudomonadota</taxon>
        <taxon>Alphaproteobacteria</taxon>
        <taxon>Rhodospirillales</taxon>
        <taxon>Novispirillaceae</taxon>
        <taxon>Insolitispirillum</taxon>
    </lineage>
</organism>
<evidence type="ECO:0000256" key="5">
    <source>
        <dbReference type="ARBA" id="ARBA00022679"/>
    </source>
</evidence>
<dbReference type="PROSITE" id="PS00840">
    <property type="entry name" value="SUMT_2"/>
    <property type="match status" value="1"/>
</dbReference>
<dbReference type="InterPro" id="IPR014776">
    <property type="entry name" value="4pyrrole_Mease_sub2"/>
</dbReference>
<evidence type="ECO:0000256" key="12">
    <source>
        <dbReference type="ARBA" id="ARBA00025705"/>
    </source>
</evidence>
<dbReference type="NCBIfam" id="TIGR01470">
    <property type="entry name" value="cysG_Nterm"/>
    <property type="match status" value="1"/>
</dbReference>
<sequence>MRNPPLPPDAPAFPLFLTIAGRKAVVLGGGEMAAAKIRLLLRSAAAVLVIADHLGPDVAQLVRDGLVAGWQQPPASVAGLAALLDGALLVIDADDQQELTVQAQQICRENGILFNAVDRPHHSDFTVPAIFDRGPLVVAMSTGGTAPALARTVRQRLEKAIPQGFERLAMAAAACQQQVRESFSSVQARVRVWDQVFNGPLAQRIIEQDEQQGIATLRAALHELAQQQDSAPQGSVTLVGAGPGDPGLLTLHAVRAIETADVILYDALVSSEILALARREARLIPVGKRAGQPSVSQSFTNRTLASLAQRGQTVVRLKGGDPFIFGRGGEEAAYLRQQDIPVHVIPGISAAIGVAASLGIPLTHRGEARSLRLMTASCRSEIETLALDWSAFSDPGCTLAIYMGHRQAAIIRRGLLNGGLPADTPVALIENGTHPDMRTEFCTLTDLGRTPMATAPSGGPVLILVGRAVAHAPGYGATPLTGTMISQIAR</sequence>
<keyword evidence="8" id="KW-0520">NAD</keyword>
<dbReference type="NCBIfam" id="NF007922">
    <property type="entry name" value="PRK10637.1"/>
    <property type="match status" value="1"/>
</dbReference>
<keyword evidence="9" id="KW-0456">Lyase</keyword>
<dbReference type="Pfam" id="PF14824">
    <property type="entry name" value="Sirohm_synth_M"/>
    <property type="match status" value="1"/>
</dbReference>
<gene>
    <name evidence="19" type="ORF">SAMN05421779_101549</name>
</gene>
<dbReference type="InterPro" id="IPR035996">
    <property type="entry name" value="4pyrrol_Methylase_sf"/>
</dbReference>
<feature type="domain" description="Sirohaem synthase dimerisation" evidence="17">
    <location>
        <begin position="167"/>
        <end position="221"/>
    </location>
</feature>
<name>A0A1N7IS32_9PROT</name>
<dbReference type="FunFam" id="3.40.1010.10:FF:000001">
    <property type="entry name" value="Siroheme synthase"/>
    <property type="match status" value="1"/>
</dbReference>